<protein>
    <submittedName>
        <fullName evidence="2">Uncharacterized protein</fullName>
    </submittedName>
</protein>
<gene>
    <name evidence="1" type="ORF">IGS73_11625</name>
    <name evidence="2" type="ORF">SAMN06296429_111178</name>
</gene>
<evidence type="ECO:0000313" key="2">
    <source>
        <dbReference type="EMBL" id="SMC84857.1"/>
    </source>
</evidence>
<dbReference type="RefSeq" id="WP_159451217.1">
    <property type="nucleotide sequence ID" value="NZ_CP013290.1"/>
</dbReference>
<dbReference type="Proteomes" id="UP000192634">
    <property type="component" value="Unassembled WGS sequence"/>
</dbReference>
<dbReference type="AlphaFoldDB" id="A0A1W2CHY3"/>
<dbReference type="EMBL" id="CP062789">
    <property type="protein sequence ID" value="QOK21782.1"/>
    <property type="molecule type" value="Genomic_DNA"/>
</dbReference>
<dbReference type="OrthoDB" id="4870635at2"/>
<sequence>MTVTTIKSTRTAPKLTCTWVAVRGKDGRTRMEMRWIDETRRTARHAA</sequence>
<reference evidence="1 4" key="2">
    <citation type="submission" date="2020-10" db="EMBL/GenBank/DDBJ databases">
        <title>Janibacter indicus TT2 genome sequence.</title>
        <authorList>
            <person name="Lee K."/>
            <person name="Ganzorig M."/>
        </authorList>
    </citation>
    <scope>NUCLEOTIDE SEQUENCE [LARGE SCALE GENOMIC DNA]</scope>
    <source>
        <strain evidence="1 4">TT2</strain>
    </source>
</reference>
<reference evidence="2 3" key="1">
    <citation type="submission" date="2017-04" db="EMBL/GenBank/DDBJ databases">
        <authorList>
            <person name="Afonso C.L."/>
            <person name="Miller P.J."/>
            <person name="Scott M.A."/>
            <person name="Spackman E."/>
            <person name="Goraichik I."/>
            <person name="Dimitrov K.M."/>
            <person name="Suarez D.L."/>
            <person name="Swayne D.E."/>
        </authorList>
    </citation>
    <scope>NUCLEOTIDE SEQUENCE [LARGE SCALE GENOMIC DNA]</scope>
    <source>
        <strain evidence="2 3">CGMCC 1.12511</strain>
    </source>
</reference>
<evidence type="ECO:0000313" key="1">
    <source>
        <dbReference type="EMBL" id="QOK21782.1"/>
    </source>
</evidence>
<name>A0A1W2CHY3_9MICO</name>
<proteinExistence type="predicted"/>
<accession>A0A1W2CHY3</accession>
<evidence type="ECO:0000313" key="4">
    <source>
        <dbReference type="Proteomes" id="UP000593998"/>
    </source>
</evidence>
<dbReference type="EMBL" id="FWXN01000011">
    <property type="protein sequence ID" value="SMC84857.1"/>
    <property type="molecule type" value="Genomic_DNA"/>
</dbReference>
<evidence type="ECO:0000313" key="3">
    <source>
        <dbReference type="Proteomes" id="UP000192634"/>
    </source>
</evidence>
<organism evidence="2 3">
    <name type="scientific">Janibacter indicus</name>
    <dbReference type="NCBI Taxonomy" id="857417"/>
    <lineage>
        <taxon>Bacteria</taxon>
        <taxon>Bacillati</taxon>
        <taxon>Actinomycetota</taxon>
        <taxon>Actinomycetes</taxon>
        <taxon>Micrococcales</taxon>
        <taxon>Intrasporangiaceae</taxon>
        <taxon>Janibacter</taxon>
    </lineage>
</organism>
<dbReference type="Proteomes" id="UP000593998">
    <property type="component" value="Chromosome"/>
</dbReference>